<evidence type="ECO:0000313" key="2">
    <source>
        <dbReference type="Proteomes" id="UP001595921"/>
    </source>
</evidence>
<sequence length="87" mass="9343">MLTLSLDDFMVELAEGTVKHVGAANTAATVKLYHVDEAEARAFGDSQVKFAFEDGEGNEVEVALDPEAVESLLADVEAVREEGVVFE</sequence>
<gene>
    <name evidence="1" type="ORF">ACFO0N_13900</name>
</gene>
<comment type="caution">
    <text evidence="1">The sequence shown here is derived from an EMBL/GenBank/DDBJ whole genome shotgun (WGS) entry which is preliminary data.</text>
</comment>
<name>A0ABD5PE88_9EURY</name>
<organism evidence="1 2">
    <name type="scientific">Halobium salinum</name>
    <dbReference type="NCBI Taxonomy" id="1364940"/>
    <lineage>
        <taxon>Archaea</taxon>
        <taxon>Methanobacteriati</taxon>
        <taxon>Methanobacteriota</taxon>
        <taxon>Stenosarchaea group</taxon>
        <taxon>Halobacteria</taxon>
        <taxon>Halobacteriales</taxon>
        <taxon>Haloferacaceae</taxon>
        <taxon>Halobium</taxon>
    </lineage>
</organism>
<dbReference type="Proteomes" id="UP001595921">
    <property type="component" value="Unassembled WGS sequence"/>
</dbReference>
<accession>A0ABD5PE88</accession>
<dbReference type="AlphaFoldDB" id="A0ABD5PE88"/>
<evidence type="ECO:0000313" key="1">
    <source>
        <dbReference type="EMBL" id="MFC4359038.1"/>
    </source>
</evidence>
<proteinExistence type="predicted"/>
<keyword evidence="2" id="KW-1185">Reference proteome</keyword>
<dbReference type="RefSeq" id="WP_267620090.1">
    <property type="nucleotide sequence ID" value="NZ_JAODIW010000004.1"/>
</dbReference>
<dbReference type="EMBL" id="JBHSDS010000007">
    <property type="protein sequence ID" value="MFC4359038.1"/>
    <property type="molecule type" value="Genomic_DNA"/>
</dbReference>
<reference evidence="1 2" key="1">
    <citation type="journal article" date="2019" name="Int. J. Syst. Evol. Microbiol.">
        <title>The Global Catalogue of Microorganisms (GCM) 10K type strain sequencing project: providing services to taxonomists for standard genome sequencing and annotation.</title>
        <authorList>
            <consortium name="The Broad Institute Genomics Platform"/>
            <consortium name="The Broad Institute Genome Sequencing Center for Infectious Disease"/>
            <person name="Wu L."/>
            <person name="Ma J."/>
        </authorList>
    </citation>
    <scope>NUCLEOTIDE SEQUENCE [LARGE SCALE GENOMIC DNA]</scope>
    <source>
        <strain evidence="1 2">CGMCC 1.12553</strain>
    </source>
</reference>
<protein>
    <submittedName>
        <fullName evidence="1">Uncharacterized protein</fullName>
    </submittedName>
</protein>